<dbReference type="Gene3D" id="2.30.29.30">
    <property type="entry name" value="Pleckstrin-homology domain (PH domain)/Phosphotyrosine-binding domain (PTB)"/>
    <property type="match status" value="1"/>
</dbReference>
<dbReference type="AlphaFoldDB" id="A0A2R5GKH7"/>
<comment type="caution">
    <text evidence="3">The sequence shown here is derived from an EMBL/GenBank/DDBJ whole genome shotgun (WGS) entry which is preliminary data.</text>
</comment>
<feature type="region of interest" description="Disordered" evidence="1">
    <location>
        <begin position="745"/>
        <end position="784"/>
    </location>
</feature>
<dbReference type="PROSITE" id="PS50003">
    <property type="entry name" value="PH_DOMAIN"/>
    <property type="match status" value="1"/>
</dbReference>
<feature type="domain" description="PH" evidence="2">
    <location>
        <begin position="648"/>
        <end position="743"/>
    </location>
</feature>
<proteinExistence type="predicted"/>
<feature type="compositionally biased region" description="Basic and acidic residues" evidence="1">
    <location>
        <begin position="120"/>
        <end position="129"/>
    </location>
</feature>
<dbReference type="InParanoid" id="A0A2R5GKH7"/>
<dbReference type="CDD" id="cd00821">
    <property type="entry name" value="PH"/>
    <property type="match status" value="1"/>
</dbReference>
<feature type="compositionally biased region" description="Acidic residues" evidence="1">
    <location>
        <begin position="375"/>
        <end position="387"/>
    </location>
</feature>
<feature type="compositionally biased region" description="Basic and acidic residues" evidence="1">
    <location>
        <begin position="765"/>
        <end position="777"/>
    </location>
</feature>
<organism evidence="3 4">
    <name type="scientific">Hondaea fermentalgiana</name>
    <dbReference type="NCBI Taxonomy" id="2315210"/>
    <lineage>
        <taxon>Eukaryota</taxon>
        <taxon>Sar</taxon>
        <taxon>Stramenopiles</taxon>
        <taxon>Bigyra</taxon>
        <taxon>Labyrinthulomycetes</taxon>
        <taxon>Thraustochytrida</taxon>
        <taxon>Thraustochytriidae</taxon>
        <taxon>Hondaea</taxon>
    </lineage>
</organism>
<feature type="compositionally biased region" description="Low complexity" evidence="1">
    <location>
        <begin position="131"/>
        <end position="148"/>
    </location>
</feature>
<dbReference type="Pfam" id="PF00169">
    <property type="entry name" value="PH"/>
    <property type="match status" value="1"/>
</dbReference>
<reference evidence="3 4" key="1">
    <citation type="submission" date="2017-12" db="EMBL/GenBank/DDBJ databases">
        <title>Sequencing, de novo assembly and annotation of complete genome of a new Thraustochytrid species, strain FCC1311.</title>
        <authorList>
            <person name="Sedici K."/>
            <person name="Godart F."/>
            <person name="Aiese Cigliano R."/>
            <person name="Sanseverino W."/>
            <person name="Barakat M."/>
            <person name="Ortet P."/>
            <person name="Marechal E."/>
            <person name="Cagnac O."/>
            <person name="Amato A."/>
        </authorList>
    </citation>
    <scope>NUCLEOTIDE SEQUENCE [LARGE SCALE GENOMIC DNA]</scope>
</reference>
<evidence type="ECO:0000313" key="4">
    <source>
        <dbReference type="Proteomes" id="UP000241890"/>
    </source>
</evidence>
<keyword evidence="4" id="KW-1185">Reference proteome</keyword>
<dbReference type="InterPro" id="IPR011993">
    <property type="entry name" value="PH-like_dom_sf"/>
</dbReference>
<gene>
    <name evidence="3" type="ORF">FCC1311_076362</name>
</gene>
<feature type="compositionally biased region" description="Low complexity" evidence="1">
    <location>
        <begin position="592"/>
        <end position="608"/>
    </location>
</feature>
<sequence length="784" mass="86247">MHQPPVHSDINDPFATIKTLEKENDELRYELKRVQFKLDHAKPGTAGLDQGEYREDEIERFKAALRDLGNGNDLLAWKQMHAEEMHDFQRGSDKKIERLITASARESIRLVERLERLRDAAPDDTDRSSRRSSVASSLPSLSFSRGNSPSLSRHSSFNHPRETQQTISQQLVAQFLTDTCDAVDVRRKPESSSMSFASNFSTETLELDLNEVARDELLENSLAEPIGAPPETQQATKPAMRAAASNGGPSVAVARAAAAAALQKNGRGPPPPVPMRPKRQSSRLNVDSKPSESAKVAVAVTLSQPTFANVDGLPPPKVSMASHKKAAPPPPVPLRAVVQGAFCCLEDENNESATKHKEAPASLTATVDEDKTTQSDDDVSEGEEDDKDGSASEGSADSFKTRRRGRSRTRRVRKAPPSFTPLWAEARMGTLLVKLASARKSEKCSARFCVYVDKRLHIFRSEIDAKKYSMYLARVLAGDCPAVASGSKKLPYRPLRSVFLDQTELRVIRRPSAQNELDGDARSSMMVWLRKRNYNVETADAHAAHSKHGKPIFKLHLVEHDHHALSSLETAASFDCNSSTTSSSGNLGGSGISDLTSEAGSSTSGTSVSTFSTSISHARLKHHVYLALPIEAERTSWVEEFTRTSQAVQVEAGSLWLKSVGRKRDGEWIKRYAVVRPGRLDLHDYESESLRESVSLMSVKVEPAYTAHIFLSHKQHQKQLITLRAYDGTERNWWIAALRSCCPRKGSANAGSHGRNGSGQSQDGPLDRTRSVVREPMGRAPEAA</sequence>
<feature type="region of interest" description="Disordered" evidence="1">
    <location>
        <begin position="221"/>
        <end position="291"/>
    </location>
</feature>
<evidence type="ECO:0000313" key="3">
    <source>
        <dbReference type="EMBL" id="GBG31412.1"/>
    </source>
</evidence>
<evidence type="ECO:0000256" key="1">
    <source>
        <dbReference type="SAM" id="MobiDB-lite"/>
    </source>
</evidence>
<feature type="compositionally biased region" description="Polar residues" evidence="1">
    <location>
        <begin position="149"/>
        <end position="165"/>
    </location>
</feature>
<dbReference type="Proteomes" id="UP000241890">
    <property type="component" value="Unassembled WGS sequence"/>
</dbReference>
<feature type="region of interest" description="Disordered" evidence="1">
    <location>
        <begin position="120"/>
        <end position="165"/>
    </location>
</feature>
<dbReference type="SUPFAM" id="SSF50729">
    <property type="entry name" value="PH domain-like"/>
    <property type="match status" value="1"/>
</dbReference>
<dbReference type="InterPro" id="IPR001849">
    <property type="entry name" value="PH_domain"/>
</dbReference>
<feature type="region of interest" description="Disordered" evidence="1">
    <location>
        <begin position="579"/>
        <end position="608"/>
    </location>
</feature>
<name>A0A2R5GKH7_9STRA</name>
<protein>
    <recommendedName>
        <fullName evidence="2">PH domain-containing protein</fullName>
    </recommendedName>
</protein>
<feature type="compositionally biased region" description="Low complexity" evidence="1">
    <location>
        <begin position="251"/>
        <end position="261"/>
    </location>
</feature>
<feature type="compositionally biased region" description="Basic residues" evidence="1">
    <location>
        <begin position="401"/>
        <end position="414"/>
    </location>
</feature>
<dbReference type="SMART" id="SM00233">
    <property type="entry name" value="PH"/>
    <property type="match status" value="2"/>
</dbReference>
<evidence type="ECO:0000259" key="2">
    <source>
        <dbReference type="PROSITE" id="PS50003"/>
    </source>
</evidence>
<dbReference type="EMBL" id="BEYU01000097">
    <property type="protein sequence ID" value="GBG31412.1"/>
    <property type="molecule type" value="Genomic_DNA"/>
</dbReference>
<feature type="region of interest" description="Disordered" evidence="1">
    <location>
        <begin position="350"/>
        <end position="415"/>
    </location>
</feature>
<accession>A0A2R5GKH7</accession>